<organism evidence="6 7">
    <name type="scientific">Brevibacillus thermoruber</name>
    <dbReference type="NCBI Taxonomy" id="33942"/>
    <lineage>
        <taxon>Bacteria</taxon>
        <taxon>Bacillati</taxon>
        <taxon>Bacillota</taxon>
        <taxon>Bacilli</taxon>
        <taxon>Bacillales</taxon>
        <taxon>Paenibacillaceae</taxon>
        <taxon>Brevibacillus</taxon>
    </lineage>
</organism>
<evidence type="ECO:0000313" key="6">
    <source>
        <dbReference type="EMBL" id="MDA5109346.1"/>
    </source>
</evidence>
<evidence type="ECO:0000256" key="3">
    <source>
        <dbReference type="ARBA" id="ARBA00022989"/>
    </source>
</evidence>
<reference evidence="6" key="1">
    <citation type="submission" date="2022-12" db="EMBL/GenBank/DDBJ databases">
        <title>Draft genome sequence of the thermophilic strain Brevibacillus thermoruber HT42, isolated from Los Humeros, Puebla, Mexico, with biotechnological potential.</title>
        <authorList>
            <person name="Lara Sanchez J."/>
            <person name="Solis Palacios R."/>
            <person name="Bustos Baena A.S."/>
            <person name="Ruz Baez A.E."/>
            <person name="Espinosa Luna G."/>
            <person name="Oliart Ros R.M."/>
        </authorList>
    </citation>
    <scope>NUCLEOTIDE SEQUENCE</scope>
    <source>
        <strain evidence="6">HT42</strain>
    </source>
</reference>
<dbReference type="InterPro" id="IPR003689">
    <property type="entry name" value="ZIP"/>
</dbReference>
<sequence length="240" mass="24942">MEPDLIVILAAAAAASSIGGLLLCLRAWSEETLYAMVSVGGGLLLAITLLDLLPHTLEGGSERAMPFVMLGFALLFALELIGRSERKAGSPSLIGLLSGFLLHAYVEGVSLIASFHLDSGVGFSVLLAMVLHKVPDGVTVASLVLAATRSQRKAFWGTAALGAATLAGAFSVGAVERVFPDGWSSVVVAVTTGVFLYVSASHLVPLIQNGRRVLGVYFFAGMLAYLLVTAVWLPGGHVHA</sequence>
<feature type="transmembrane region" description="Helical" evidence="5">
    <location>
        <begin position="123"/>
        <end position="147"/>
    </location>
</feature>
<accession>A0A9X3TRN5</accession>
<evidence type="ECO:0000256" key="5">
    <source>
        <dbReference type="SAM" id="Phobius"/>
    </source>
</evidence>
<keyword evidence="3 5" id="KW-1133">Transmembrane helix</keyword>
<keyword evidence="4 5" id="KW-0472">Membrane</keyword>
<feature type="transmembrane region" description="Helical" evidence="5">
    <location>
        <begin position="93"/>
        <end position="117"/>
    </location>
</feature>
<feature type="transmembrane region" description="Helical" evidence="5">
    <location>
        <begin position="6"/>
        <end position="25"/>
    </location>
</feature>
<dbReference type="AlphaFoldDB" id="A0A9X3TRN5"/>
<evidence type="ECO:0000313" key="7">
    <source>
        <dbReference type="Proteomes" id="UP001151071"/>
    </source>
</evidence>
<dbReference type="Proteomes" id="UP001151071">
    <property type="component" value="Unassembled WGS sequence"/>
</dbReference>
<gene>
    <name evidence="6" type="ORF">O3V59_13325</name>
</gene>
<dbReference type="GO" id="GO:0016020">
    <property type="term" value="C:membrane"/>
    <property type="evidence" value="ECO:0007669"/>
    <property type="project" value="UniProtKB-SubCell"/>
</dbReference>
<dbReference type="EMBL" id="JAPYYP010000016">
    <property type="protein sequence ID" value="MDA5109346.1"/>
    <property type="molecule type" value="Genomic_DNA"/>
</dbReference>
<dbReference type="GO" id="GO:0005385">
    <property type="term" value="F:zinc ion transmembrane transporter activity"/>
    <property type="evidence" value="ECO:0007669"/>
    <property type="project" value="TreeGrafter"/>
</dbReference>
<dbReference type="RefSeq" id="WP_271140326.1">
    <property type="nucleotide sequence ID" value="NZ_JAPYYP010000016.1"/>
</dbReference>
<dbReference type="PANTHER" id="PTHR11040">
    <property type="entry name" value="ZINC/IRON TRANSPORTER"/>
    <property type="match status" value="1"/>
</dbReference>
<feature type="transmembrane region" description="Helical" evidence="5">
    <location>
        <begin position="154"/>
        <end position="174"/>
    </location>
</feature>
<evidence type="ECO:0000256" key="2">
    <source>
        <dbReference type="ARBA" id="ARBA00022692"/>
    </source>
</evidence>
<keyword evidence="2 5" id="KW-0812">Transmembrane</keyword>
<feature type="transmembrane region" description="Helical" evidence="5">
    <location>
        <begin position="64"/>
        <end position="81"/>
    </location>
</feature>
<comment type="subcellular location">
    <subcellularLocation>
        <location evidence="1">Membrane</location>
        <topology evidence="1">Multi-pass membrane protein</topology>
    </subcellularLocation>
</comment>
<proteinExistence type="predicted"/>
<comment type="caution">
    <text evidence="6">The sequence shown here is derived from an EMBL/GenBank/DDBJ whole genome shotgun (WGS) entry which is preliminary data.</text>
</comment>
<evidence type="ECO:0000256" key="4">
    <source>
        <dbReference type="ARBA" id="ARBA00023136"/>
    </source>
</evidence>
<protein>
    <submittedName>
        <fullName evidence="6">ZIP family metal transporter</fullName>
    </submittedName>
</protein>
<feature type="transmembrane region" description="Helical" evidence="5">
    <location>
        <begin position="214"/>
        <end position="233"/>
    </location>
</feature>
<name>A0A9X3TRN5_9BACL</name>
<keyword evidence="7" id="KW-1185">Reference proteome</keyword>
<evidence type="ECO:0000256" key="1">
    <source>
        <dbReference type="ARBA" id="ARBA00004141"/>
    </source>
</evidence>
<feature type="transmembrane region" description="Helical" evidence="5">
    <location>
        <begin position="32"/>
        <end position="52"/>
    </location>
</feature>
<feature type="transmembrane region" description="Helical" evidence="5">
    <location>
        <begin position="186"/>
        <end position="207"/>
    </location>
</feature>
<dbReference type="PANTHER" id="PTHR11040:SF44">
    <property type="entry name" value="PROTEIN ZNTC-RELATED"/>
    <property type="match status" value="1"/>
</dbReference>
<dbReference type="Pfam" id="PF02535">
    <property type="entry name" value="Zip"/>
    <property type="match status" value="1"/>
</dbReference>